<feature type="compositionally biased region" description="Polar residues" evidence="2">
    <location>
        <begin position="63"/>
        <end position="75"/>
    </location>
</feature>
<feature type="region of interest" description="Disordered" evidence="2">
    <location>
        <begin position="1"/>
        <end position="31"/>
    </location>
</feature>
<keyword evidence="1" id="KW-0175">Coiled coil</keyword>
<feature type="compositionally biased region" description="Basic and acidic residues" evidence="2">
    <location>
        <begin position="1"/>
        <end position="24"/>
    </location>
</feature>
<dbReference type="AlphaFoldDB" id="A0A7S0QVP2"/>
<accession>A0A7S0QVP2</accession>
<evidence type="ECO:0000313" key="3">
    <source>
        <dbReference type="EMBL" id="CAD8655685.1"/>
    </source>
</evidence>
<evidence type="ECO:0000256" key="2">
    <source>
        <dbReference type="SAM" id="MobiDB-lite"/>
    </source>
</evidence>
<organism evidence="3">
    <name type="scientific">Pyramimonas obovata</name>
    <dbReference type="NCBI Taxonomy" id="1411642"/>
    <lineage>
        <taxon>Eukaryota</taxon>
        <taxon>Viridiplantae</taxon>
        <taxon>Chlorophyta</taxon>
        <taxon>Pyramimonadophyceae</taxon>
        <taxon>Pyramimonadales</taxon>
        <taxon>Pyramimonadaceae</taxon>
        <taxon>Pyramimonas</taxon>
        <taxon>Pyramimonas incertae sedis</taxon>
    </lineage>
</organism>
<name>A0A7S0QVP2_9CHLO</name>
<reference evidence="3" key="1">
    <citation type="submission" date="2021-01" db="EMBL/GenBank/DDBJ databases">
        <authorList>
            <person name="Corre E."/>
            <person name="Pelletier E."/>
            <person name="Niang G."/>
            <person name="Scheremetjew M."/>
            <person name="Finn R."/>
            <person name="Kale V."/>
            <person name="Holt S."/>
            <person name="Cochrane G."/>
            <person name="Meng A."/>
            <person name="Brown T."/>
            <person name="Cohen L."/>
        </authorList>
    </citation>
    <scope>NUCLEOTIDE SEQUENCE</scope>
    <source>
        <strain evidence="3">CCMP722</strain>
    </source>
</reference>
<proteinExistence type="predicted"/>
<protein>
    <submittedName>
        <fullName evidence="3">Uncharacterized protein</fullName>
    </submittedName>
</protein>
<feature type="region of interest" description="Disordered" evidence="2">
    <location>
        <begin position="44"/>
        <end position="118"/>
    </location>
</feature>
<gene>
    <name evidence="3" type="ORF">POBO1169_LOCUS4061</name>
</gene>
<sequence length="176" mass="18991">MDEPAKADAIPDSRRGKLPQDRAHLQAAGRRKLEEFRAKRAASHLQIKKRAAQAGNAEADYPESTTSEVPCTSKSESADGVDLAPGVSKPPAFTPELGDTSPSNVQTFGGGMPDEDPGDAMITVLMHQVSNLMKEKAALVEENNQLKRDNEALQELVGYLAGEDDEAALSYDEQDR</sequence>
<evidence type="ECO:0000256" key="1">
    <source>
        <dbReference type="SAM" id="Coils"/>
    </source>
</evidence>
<feature type="coiled-coil region" evidence="1">
    <location>
        <begin position="129"/>
        <end position="156"/>
    </location>
</feature>
<dbReference type="EMBL" id="HBFA01007798">
    <property type="protein sequence ID" value="CAD8655685.1"/>
    <property type="molecule type" value="Transcribed_RNA"/>
</dbReference>